<dbReference type="GeneID" id="25739105"/>
<feature type="domain" description="Glyoxalase/fosfomycin resistance/dioxygenase" evidence="1">
    <location>
        <begin position="56"/>
        <end position="106"/>
    </location>
</feature>
<evidence type="ECO:0000259" key="1">
    <source>
        <dbReference type="Pfam" id="PF00903"/>
    </source>
</evidence>
<reference evidence="2 3" key="1">
    <citation type="journal article" date="2013" name="BMC Genomics">
        <title>Reconstruction of the lipid metabolism for the microalga Monoraphidium neglectum from its genome sequence reveals characteristics suitable for biofuel production.</title>
        <authorList>
            <person name="Bogen C."/>
            <person name="Al-Dilaimi A."/>
            <person name="Albersmeier A."/>
            <person name="Wichmann J."/>
            <person name="Grundmann M."/>
            <person name="Rupp O."/>
            <person name="Lauersen K.J."/>
            <person name="Blifernez-Klassen O."/>
            <person name="Kalinowski J."/>
            <person name="Goesmann A."/>
            <person name="Mussgnug J.H."/>
            <person name="Kruse O."/>
        </authorList>
    </citation>
    <scope>NUCLEOTIDE SEQUENCE [LARGE SCALE GENOMIC DNA]</scope>
    <source>
        <strain evidence="2 3">SAG 48.87</strain>
    </source>
</reference>
<organism evidence="2 3">
    <name type="scientific">Monoraphidium neglectum</name>
    <dbReference type="NCBI Taxonomy" id="145388"/>
    <lineage>
        <taxon>Eukaryota</taxon>
        <taxon>Viridiplantae</taxon>
        <taxon>Chlorophyta</taxon>
        <taxon>core chlorophytes</taxon>
        <taxon>Chlorophyceae</taxon>
        <taxon>CS clade</taxon>
        <taxon>Sphaeropleales</taxon>
        <taxon>Selenastraceae</taxon>
        <taxon>Monoraphidium</taxon>
    </lineage>
</organism>
<dbReference type="SUPFAM" id="SSF54593">
    <property type="entry name" value="Glyoxalase/Bleomycin resistance protein/Dihydroxybiphenyl dioxygenase"/>
    <property type="match status" value="1"/>
</dbReference>
<dbReference type="RefSeq" id="XP_013900752.1">
    <property type="nucleotide sequence ID" value="XM_014045298.1"/>
</dbReference>
<name>A0A0D2JRX2_9CHLO</name>
<dbReference type="PANTHER" id="PTHR39434">
    <property type="match status" value="1"/>
</dbReference>
<gene>
    <name evidence="2" type="ORF">MNEG_6229</name>
</gene>
<dbReference type="EMBL" id="KK101214">
    <property type="protein sequence ID" value="KIZ01733.1"/>
    <property type="molecule type" value="Genomic_DNA"/>
</dbReference>
<keyword evidence="3" id="KW-1185">Reference proteome</keyword>
<dbReference type="Pfam" id="PF00903">
    <property type="entry name" value="Glyoxalase"/>
    <property type="match status" value="1"/>
</dbReference>
<dbReference type="PANTHER" id="PTHR39434:SF1">
    <property type="entry name" value="VOC DOMAIN-CONTAINING PROTEIN"/>
    <property type="match status" value="1"/>
</dbReference>
<evidence type="ECO:0000313" key="3">
    <source>
        <dbReference type="Proteomes" id="UP000054498"/>
    </source>
</evidence>
<dbReference type="InterPro" id="IPR029068">
    <property type="entry name" value="Glyas_Bleomycin-R_OHBP_Dase"/>
</dbReference>
<dbReference type="Proteomes" id="UP000054498">
    <property type="component" value="Unassembled WGS sequence"/>
</dbReference>
<dbReference type="CDD" id="cd08357">
    <property type="entry name" value="VOC_like"/>
    <property type="match status" value="1"/>
</dbReference>
<dbReference type="OrthoDB" id="2580091at2759"/>
<dbReference type="KEGG" id="mng:MNEG_6229"/>
<dbReference type="Gene3D" id="3.10.180.10">
    <property type="entry name" value="2,3-Dihydroxybiphenyl 1,2-Dioxygenase, domain 1"/>
    <property type="match status" value="1"/>
</dbReference>
<dbReference type="InterPro" id="IPR004360">
    <property type="entry name" value="Glyas_Fos-R_dOase_dom"/>
</dbReference>
<protein>
    <recommendedName>
        <fullName evidence="1">Glyoxalase/fosfomycin resistance/dioxygenase domain-containing protein</fullName>
    </recommendedName>
</protein>
<accession>A0A0D2JRX2</accession>
<evidence type="ECO:0000313" key="2">
    <source>
        <dbReference type="EMBL" id="KIZ01733.1"/>
    </source>
</evidence>
<sequence length="123" mass="13705">MSMLQGCAEGRSAATWVDWNFYGHQVVTHLVPGYNATAHHNAVDGDAVPVPHCGAVLSKEQFEELAERLRQNGVKFVIEPHLRFVGQPGEQLTMFFTDPSGNALEFKAMSRPENLFARYTVTE</sequence>
<dbReference type="AlphaFoldDB" id="A0A0D2JRX2"/>
<proteinExistence type="predicted"/>